<name>A0ABT6FM32_9FLAO</name>
<evidence type="ECO:0000313" key="1">
    <source>
        <dbReference type="EMBL" id="MDG3584321.1"/>
    </source>
</evidence>
<gene>
    <name evidence="1" type="ORF">OSR52_00465</name>
</gene>
<sequence>MSNKKNILFASCEEAKQICDKVQYGEATFIEKMKLNLRLMWCRATKSYTKKNRNLTQLCNKAEIKTLNPDKKEEMRKNINSKC</sequence>
<reference evidence="1" key="1">
    <citation type="submission" date="2022-11" db="EMBL/GenBank/DDBJ databases">
        <title>High-quality draft genome sequence of Galbibacter sp. strain CMA-7.</title>
        <authorList>
            <person name="Wei L."/>
            <person name="Dong C."/>
            <person name="Shao Z."/>
        </authorList>
    </citation>
    <scope>NUCLEOTIDE SEQUENCE</scope>
    <source>
        <strain evidence="1">CMA-7</strain>
    </source>
</reference>
<dbReference type="Proteomes" id="UP001153642">
    <property type="component" value="Unassembled WGS sequence"/>
</dbReference>
<evidence type="ECO:0008006" key="3">
    <source>
        <dbReference type="Google" id="ProtNLM"/>
    </source>
</evidence>
<dbReference type="EMBL" id="JAPMUA010000001">
    <property type="protein sequence ID" value="MDG3584321.1"/>
    <property type="molecule type" value="Genomic_DNA"/>
</dbReference>
<organism evidence="1 2">
    <name type="scientific">Galbibacter pacificus</name>
    <dbReference type="NCBI Taxonomy" id="2996052"/>
    <lineage>
        <taxon>Bacteria</taxon>
        <taxon>Pseudomonadati</taxon>
        <taxon>Bacteroidota</taxon>
        <taxon>Flavobacteriia</taxon>
        <taxon>Flavobacteriales</taxon>
        <taxon>Flavobacteriaceae</taxon>
        <taxon>Galbibacter</taxon>
    </lineage>
</organism>
<dbReference type="RefSeq" id="WP_277898094.1">
    <property type="nucleotide sequence ID" value="NZ_JAPMUA010000001.1"/>
</dbReference>
<accession>A0ABT6FM32</accession>
<keyword evidence="2" id="KW-1185">Reference proteome</keyword>
<comment type="caution">
    <text evidence="1">The sequence shown here is derived from an EMBL/GenBank/DDBJ whole genome shotgun (WGS) entry which is preliminary data.</text>
</comment>
<evidence type="ECO:0000313" key="2">
    <source>
        <dbReference type="Proteomes" id="UP001153642"/>
    </source>
</evidence>
<proteinExistence type="predicted"/>
<protein>
    <recommendedName>
        <fullName evidence="3">Glycine dehydrogenase</fullName>
    </recommendedName>
</protein>